<gene>
    <name evidence="2" type="ORF">BU26DRAFT_546274</name>
</gene>
<feature type="compositionally biased region" description="Basic and acidic residues" evidence="1">
    <location>
        <begin position="477"/>
        <end position="486"/>
    </location>
</feature>
<evidence type="ECO:0000256" key="1">
    <source>
        <dbReference type="SAM" id="MobiDB-lite"/>
    </source>
</evidence>
<keyword evidence="3" id="KW-1185">Reference proteome</keyword>
<dbReference type="EMBL" id="ML987189">
    <property type="protein sequence ID" value="KAF2257131.1"/>
    <property type="molecule type" value="Genomic_DNA"/>
</dbReference>
<organism evidence="2 3">
    <name type="scientific">Trematosphaeria pertusa</name>
    <dbReference type="NCBI Taxonomy" id="390896"/>
    <lineage>
        <taxon>Eukaryota</taxon>
        <taxon>Fungi</taxon>
        <taxon>Dikarya</taxon>
        <taxon>Ascomycota</taxon>
        <taxon>Pezizomycotina</taxon>
        <taxon>Dothideomycetes</taxon>
        <taxon>Pleosporomycetidae</taxon>
        <taxon>Pleosporales</taxon>
        <taxon>Massarineae</taxon>
        <taxon>Trematosphaeriaceae</taxon>
        <taxon>Trematosphaeria</taxon>
    </lineage>
</organism>
<feature type="region of interest" description="Disordered" evidence="1">
    <location>
        <begin position="80"/>
        <end position="103"/>
    </location>
</feature>
<dbReference type="OrthoDB" id="3775941at2759"/>
<dbReference type="AlphaFoldDB" id="A0A6A6J3Y8"/>
<evidence type="ECO:0000313" key="2">
    <source>
        <dbReference type="EMBL" id="KAF2257131.1"/>
    </source>
</evidence>
<feature type="region of interest" description="Disordered" evidence="1">
    <location>
        <begin position="585"/>
        <end position="634"/>
    </location>
</feature>
<accession>A0A6A6J3Y8</accession>
<dbReference type="RefSeq" id="XP_033692135.1">
    <property type="nucleotide sequence ID" value="XM_033831829.1"/>
</dbReference>
<feature type="compositionally biased region" description="Polar residues" evidence="1">
    <location>
        <begin position="614"/>
        <end position="627"/>
    </location>
</feature>
<sequence length="634" mass="73582">MESSEASAPKLFARDIAAYSDTELDRYLAENGRIVEVEDPENFPDDFIQRLRDRTRRMSETAESHPIDLDQVAALLQDVSADRERSRRSPSSATTEPPLTEGEQYVEDLRRQTGYYKMLVDDGGRPSHPLSRLEDIVKDPGEYREILSFWQEKAQHTIELLPGEWKVFETQLWRWKDFQSLQRFARGQRGYDYWRSLWDEERKMRSFESPGRSDPGISEERWEHHWQLYQKYDNYVRLGTSYMPWQRFIRRKGQTIGQQGFPEYTEALKERLERHGFTRLFQLDEDAARQDKITTWIEYLGYEYWWYDYYIGITRSHQKRHDNAWKKLVDSEVLRPGETEEVVCNIDTTFQDAGEKEIAKKAMQSAKLAVSSAETTIAKGQSKLSPQTLQQRLLAARSKLETTQAKYESLKRRSDCITEFIQRTEDYRITKKNAKHHDVLLRWMLQQIPLIEAELNPSNECGSDKSGRKNVLKRNRNRSEELHENSQEQSRGEGVSGPNPDQLAPAVVSFQEQPSKRPRRTASLSNNAVSNPGDPNLTKGTPAPKRERKPRKGNRQASSDQSRTSKPLRRSVRIAERAARLDAAITATTLAQTPTPSLSTLSRKRKGKRARTEMASQRRTSKPQGTSKRGRTYS</sequence>
<evidence type="ECO:0008006" key="4">
    <source>
        <dbReference type="Google" id="ProtNLM"/>
    </source>
</evidence>
<evidence type="ECO:0000313" key="3">
    <source>
        <dbReference type="Proteomes" id="UP000800094"/>
    </source>
</evidence>
<dbReference type="GeneID" id="54585159"/>
<proteinExistence type="predicted"/>
<feature type="compositionally biased region" description="Polar residues" evidence="1">
    <location>
        <begin position="555"/>
        <end position="565"/>
    </location>
</feature>
<name>A0A6A6J3Y8_9PLEO</name>
<feature type="region of interest" description="Disordered" evidence="1">
    <location>
        <begin position="456"/>
        <end position="571"/>
    </location>
</feature>
<dbReference type="Proteomes" id="UP000800094">
    <property type="component" value="Unassembled WGS sequence"/>
</dbReference>
<reference evidence="2" key="1">
    <citation type="journal article" date="2020" name="Stud. Mycol.">
        <title>101 Dothideomycetes genomes: a test case for predicting lifestyles and emergence of pathogens.</title>
        <authorList>
            <person name="Haridas S."/>
            <person name="Albert R."/>
            <person name="Binder M."/>
            <person name="Bloem J."/>
            <person name="Labutti K."/>
            <person name="Salamov A."/>
            <person name="Andreopoulos B."/>
            <person name="Baker S."/>
            <person name="Barry K."/>
            <person name="Bills G."/>
            <person name="Bluhm B."/>
            <person name="Cannon C."/>
            <person name="Castanera R."/>
            <person name="Culley D."/>
            <person name="Daum C."/>
            <person name="Ezra D."/>
            <person name="Gonzalez J."/>
            <person name="Henrissat B."/>
            <person name="Kuo A."/>
            <person name="Liang C."/>
            <person name="Lipzen A."/>
            <person name="Lutzoni F."/>
            <person name="Magnuson J."/>
            <person name="Mondo S."/>
            <person name="Nolan M."/>
            <person name="Ohm R."/>
            <person name="Pangilinan J."/>
            <person name="Park H.-J."/>
            <person name="Ramirez L."/>
            <person name="Alfaro M."/>
            <person name="Sun H."/>
            <person name="Tritt A."/>
            <person name="Yoshinaga Y."/>
            <person name="Zwiers L.-H."/>
            <person name="Turgeon B."/>
            <person name="Goodwin S."/>
            <person name="Spatafora J."/>
            <person name="Crous P."/>
            <person name="Grigoriev I."/>
        </authorList>
    </citation>
    <scope>NUCLEOTIDE SEQUENCE</scope>
    <source>
        <strain evidence="2">CBS 122368</strain>
    </source>
</reference>
<protein>
    <recommendedName>
        <fullName evidence="4">Ankyrin 2,3/unc44</fullName>
    </recommendedName>
</protein>
<feature type="compositionally biased region" description="Polar residues" evidence="1">
    <location>
        <begin position="586"/>
        <end position="601"/>
    </location>
</feature>